<gene>
    <name evidence="2" type="ORF">A2936_01090</name>
</gene>
<evidence type="ECO:0000313" key="3">
    <source>
        <dbReference type="Proteomes" id="UP000176846"/>
    </source>
</evidence>
<accession>A0A1F7UV15</accession>
<keyword evidence="1" id="KW-1133">Transmembrane helix</keyword>
<feature type="transmembrane region" description="Helical" evidence="1">
    <location>
        <begin position="446"/>
        <end position="465"/>
    </location>
</feature>
<evidence type="ECO:0000256" key="1">
    <source>
        <dbReference type="SAM" id="Phobius"/>
    </source>
</evidence>
<name>A0A1F7UV15_9BACT</name>
<keyword evidence="1" id="KW-0472">Membrane</keyword>
<feature type="transmembrane region" description="Helical" evidence="1">
    <location>
        <begin position="325"/>
        <end position="343"/>
    </location>
</feature>
<feature type="transmembrane region" description="Helical" evidence="1">
    <location>
        <begin position="485"/>
        <end position="506"/>
    </location>
</feature>
<organism evidence="2 3">
    <name type="scientific">Candidatus Uhrbacteria bacterium RIFCSPLOWO2_01_FULL_47_25</name>
    <dbReference type="NCBI Taxonomy" id="1802402"/>
    <lineage>
        <taxon>Bacteria</taxon>
        <taxon>Candidatus Uhriibacteriota</taxon>
    </lineage>
</organism>
<keyword evidence="1" id="KW-0812">Transmembrane</keyword>
<evidence type="ECO:0000313" key="2">
    <source>
        <dbReference type="EMBL" id="OGL82141.1"/>
    </source>
</evidence>
<proteinExistence type="predicted"/>
<dbReference type="Proteomes" id="UP000176846">
    <property type="component" value="Unassembled WGS sequence"/>
</dbReference>
<reference evidence="2 3" key="1">
    <citation type="journal article" date="2016" name="Nat. Commun.">
        <title>Thousands of microbial genomes shed light on interconnected biogeochemical processes in an aquifer system.</title>
        <authorList>
            <person name="Anantharaman K."/>
            <person name="Brown C.T."/>
            <person name="Hug L.A."/>
            <person name="Sharon I."/>
            <person name="Castelle C.J."/>
            <person name="Probst A.J."/>
            <person name="Thomas B.C."/>
            <person name="Singh A."/>
            <person name="Wilkins M.J."/>
            <person name="Karaoz U."/>
            <person name="Brodie E.L."/>
            <person name="Williams K.H."/>
            <person name="Hubbard S.S."/>
            <person name="Banfield J.F."/>
        </authorList>
    </citation>
    <scope>NUCLEOTIDE SEQUENCE [LARGE SCALE GENOMIC DNA]</scope>
</reference>
<protein>
    <submittedName>
        <fullName evidence="2">Uncharacterized protein</fullName>
    </submittedName>
</protein>
<dbReference type="EMBL" id="MGEK01000023">
    <property type="protein sequence ID" value="OGL82141.1"/>
    <property type="molecule type" value="Genomic_DNA"/>
</dbReference>
<feature type="transmembrane region" description="Helical" evidence="1">
    <location>
        <begin position="416"/>
        <end position="440"/>
    </location>
</feature>
<comment type="caution">
    <text evidence="2">The sequence shown here is derived from an EMBL/GenBank/DDBJ whole genome shotgun (WGS) entry which is preliminary data.</text>
</comment>
<feature type="transmembrane region" description="Helical" evidence="1">
    <location>
        <begin position="349"/>
        <end position="374"/>
    </location>
</feature>
<sequence>MPISALSKPKNLGAKEATISVKTLTPPVQAFLANLSQKQSSVSTLEGSYIHVSSVISGAAALYEKLRYSLDYREEHLLRRHAIERIVRRQLEDRGDWHEFARPFLIELVQAQYLRNDSIPEAIVPKVQTIFDRYAVLFNLMEQDKSNEKKTAKAWLLGLLSAELDDELAPSPEHQALVNLMVSYVIKDDPLMDWSLGSEEKERQVFIACYRALFAFDPQTLHFFLLLKQMPDWRSRRAEDMSSLWPSLSRQYFNTEQALRHPAGLKLYRALKSRVIVFHALKDIAMKYPGGARELLLNEPRLRSELEEICQKYYRGTRRRLYRSAVRATVYIFLTKIILALIAEAPAEQFIYGAVLATPIVINTVFPPSLMFLLTATTRFPGRTNTREVVRVMIELLYGGERRVFSKVKNPVGSSVFLVSVFSLFYLLTFTITFGGIILILHRLHFTFIGTGFFLLFLTVVSFFAIRIRQPVRDLFVSSQRENILLVLINFFSLPILRVGQFVSLTSAKFNVFLYLFDYLLEAPFKSFLIVFEDVLGFFREQREDIV</sequence>
<dbReference type="AlphaFoldDB" id="A0A1F7UV15"/>